<dbReference type="Proteomes" id="UP000774000">
    <property type="component" value="Unassembled WGS sequence"/>
</dbReference>
<dbReference type="PANTHER" id="PTHR37308">
    <property type="entry name" value="INTEGRAL MEMBRANE PROTEIN"/>
    <property type="match status" value="1"/>
</dbReference>
<evidence type="ECO:0000313" key="3">
    <source>
        <dbReference type="Proteomes" id="UP000774000"/>
    </source>
</evidence>
<reference evidence="2" key="1">
    <citation type="submission" date="2021-01" db="EMBL/GenBank/DDBJ databases">
        <title>Genomic Encyclopedia of Type Strains, Phase IV (KMG-IV): sequencing the most valuable type-strain genomes for metagenomic binning, comparative biology and taxonomic classification.</title>
        <authorList>
            <person name="Goeker M."/>
        </authorList>
    </citation>
    <scope>NUCLEOTIDE SEQUENCE</scope>
    <source>
        <strain evidence="2">DSM 23230</strain>
    </source>
</reference>
<accession>A0A939BPU1</accession>
<dbReference type="InterPro" id="IPR007163">
    <property type="entry name" value="VCA0040-like"/>
</dbReference>
<keyword evidence="3" id="KW-1185">Reference proteome</keyword>
<dbReference type="PANTHER" id="PTHR37308:SF1">
    <property type="entry name" value="POLYPRENYL-PHOSPHATE TRANSPORTER"/>
    <property type="match status" value="1"/>
</dbReference>
<dbReference type="Pfam" id="PF04018">
    <property type="entry name" value="VCA0040-like"/>
    <property type="match status" value="1"/>
</dbReference>
<feature type="transmembrane region" description="Helical" evidence="1">
    <location>
        <begin position="202"/>
        <end position="223"/>
    </location>
</feature>
<feature type="transmembrane region" description="Helical" evidence="1">
    <location>
        <begin position="20"/>
        <end position="42"/>
    </location>
</feature>
<keyword evidence="1" id="KW-0812">Transmembrane</keyword>
<proteinExistence type="predicted"/>
<evidence type="ECO:0000256" key="1">
    <source>
        <dbReference type="SAM" id="Phobius"/>
    </source>
</evidence>
<name>A0A939BPU1_9FIRM</name>
<feature type="transmembrane region" description="Helical" evidence="1">
    <location>
        <begin position="115"/>
        <end position="136"/>
    </location>
</feature>
<feature type="transmembrane region" description="Helical" evidence="1">
    <location>
        <begin position="230"/>
        <end position="247"/>
    </location>
</feature>
<organism evidence="2 3">
    <name type="scientific">Halanaerobacter jeridensis</name>
    <dbReference type="NCBI Taxonomy" id="706427"/>
    <lineage>
        <taxon>Bacteria</taxon>
        <taxon>Bacillati</taxon>
        <taxon>Bacillota</taxon>
        <taxon>Clostridia</taxon>
        <taxon>Halanaerobiales</taxon>
        <taxon>Halobacteroidaceae</taxon>
        <taxon>Halanaerobacter</taxon>
    </lineage>
</organism>
<gene>
    <name evidence="2" type="ORF">JOC47_000404</name>
</gene>
<dbReference type="AlphaFoldDB" id="A0A939BPU1"/>
<feature type="transmembrane region" description="Helical" evidence="1">
    <location>
        <begin position="84"/>
        <end position="103"/>
    </location>
</feature>
<dbReference type="RefSeq" id="WP_204700307.1">
    <property type="nucleotide sequence ID" value="NZ_JAFBDQ010000002.1"/>
</dbReference>
<comment type="caution">
    <text evidence="2">The sequence shown here is derived from an EMBL/GenBank/DDBJ whole genome shotgun (WGS) entry which is preliminary data.</text>
</comment>
<sequence length="272" mass="28679">MSQDNNYLEEFVELFLKSIPIGMSNTLPGISGGTMALVLKMYDRLVNGIKKINLKILIPIVLGAVFGVGVGAKVVTTLFESQPGLITAFLLGLILASSKVTFVQVKDFNWKTGTLFILGLVIALTYSVDISSGAGTVVVSPIVVLLGGAIGSTAMILPGISGGTVLIMLGLYERILSAISAVLDPVLALELSAIPLSEVKVLFAFAVGIGGGLLLFSWLLSYLLNDFRSLLMASLTGLILGSMRSVIPNQFGVKEVIGFSVGILIIYVLDKQ</sequence>
<dbReference type="EMBL" id="JAFBDQ010000002">
    <property type="protein sequence ID" value="MBM7555579.1"/>
    <property type="molecule type" value="Genomic_DNA"/>
</dbReference>
<evidence type="ECO:0000313" key="2">
    <source>
        <dbReference type="EMBL" id="MBM7555579.1"/>
    </source>
</evidence>
<protein>
    <submittedName>
        <fullName evidence="2">Membrane protein</fullName>
    </submittedName>
</protein>
<feature type="transmembrane region" description="Helical" evidence="1">
    <location>
        <begin position="253"/>
        <end position="269"/>
    </location>
</feature>
<feature type="transmembrane region" description="Helical" evidence="1">
    <location>
        <begin position="142"/>
        <end position="168"/>
    </location>
</feature>
<feature type="transmembrane region" description="Helical" evidence="1">
    <location>
        <begin position="54"/>
        <end position="72"/>
    </location>
</feature>
<keyword evidence="1" id="KW-1133">Transmembrane helix</keyword>
<keyword evidence="1" id="KW-0472">Membrane</keyword>
<feature type="transmembrane region" description="Helical" evidence="1">
    <location>
        <begin position="175"/>
        <end position="196"/>
    </location>
</feature>